<protein>
    <submittedName>
        <fullName evidence="1">Uncharacterized protein</fullName>
    </submittedName>
</protein>
<dbReference type="EMBL" id="CABVIB010000016">
    <property type="protein sequence ID" value="VVO08719.1"/>
    <property type="molecule type" value="Genomic_DNA"/>
</dbReference>
<dbReference type="AlphaFoldDB" id="A0A5E7CU95"/>
<reference evidence="1 2" key="1">
    <citation type="submission" date="2019-09" db="EMBL/GenBank/DDBJ databases">
        <authorList>
            <person name="Chandra G."/>
            <person name="Truman W A."/>
        </authorList>
    </citation>
    <scope>NUCLEOTIDE SEQUENCE [LARGE SCALE GENOMIC DNA]</scope>
    <source>
        <strain evidence="1">PS712</strain>
    </source>
</reference>
<gene>
    <name evidence="1" type="ORF">PS712_03277</name>
</gene>
<dbReference type="OrthoDB" id="6891462at2"/>
<organism evidence="1 2">
    <name type="scientific">Pseudomonas fluorescens</name>
    <dbReference type="NCBI Taxonomy" id="294"/>
    <lineage>
        <taxon>Bacteria</taxon>
        <taxon>Pseudomonadati</taxon>
        <taxon>Pseudomonadota</taxon>
        <taxon>Gammaproteobacteria</taxon>
        <taxon>Pseudomonadales</taxon>
        <taxon>Pseudomonadaceae</taxon>
        <taxon>Pseudomonas</taxon>
    </lineage>
</organism>
<proteinExistence type="predicted"/>
<evidence type="ECO:0000313" key="2">
    <source>
        <dbReference type="Proteomes" id="UP000326018"/>
    </source>
</evidence>
<accession>A0A5E7CU95</accession>
<sequence length="85" mass="9279">MSCRVRLDYLLDTFLGPIAKSAECEALIVPITPGAFQVQVQAPFPDDLHKAHTITVTPLSKQPLTGTLVHTRKLANGDLELQIDV</sequence>
<evidence type="ECO:0000313" key="1">
    <source>
        <dbReference type="EMBL" id="VVO08719.1"/>
    </source>
</evidence>
<dbReference type="Proteomes" id="UP000326018">
    <property type="component" value="Unassembled WGS sequence"/>
</dbReference>
<dbReference type="RefSeq" id="WP_150703257.1">
    <property type="nucleotide sequence ID" value="NZ_CABVIB010000016.1"/>
</dbReference>
<name>A0A5E7CU95_PSEFL</name>